<comment type="subcellular location">
    <subcellularLocation>
        <location evidence="1">Mitochondrion outer membrane</location>
        <topology evidence="1">Single-pass membrane protein</topology>
    </subcellularLocation>
</comment>
<feature type="region of interest" description="Disordered" evidence="6">
    <location>
        <begin position="486"/>
        <end position="510"/>
    </location>
</feature>
<dbReference type="OrthoDB" id="39734at2759"/>
<name>A0A6A7C056_9PEZI</name>
<dbReference type="InterPro" id="IPR003593">
    <property type="entry name" value="AAA+_ATPase"/>
</dbReference>
<feature type="compositionally biased region" description="Basic and acidic residues" evidence="6">
    <location>
        <begin position="1"/>
        <end position="21"/>
    </location>
</feature>
<dbReference type="InterPro" id="IPR003960">
    <property type="entry name" value="ATPase_AAA_CS"/>
</dbReference>
<keyword evidence="3" id="KW-1000">Mitochondrion outer membrane</keyword>
<dbReference type="InterPro" id="IPR051701">
    <property type="entry name" value="Mito_OM_Translocase_MSP1"/>
</dbReference>
<keyword evidence="5" id="KW-0496">Mitochondrion</keyword>
<dbReference type="Proteomes" id="UP000799421">
    <property type="component" value="Unassembled WGS sequence"/>
</dbReference>
<dbReference type="Pfam" id="PF24581">
    <property type="entry name" value="DUF7608"/>
    <property type="match status" value="1"/>
</dbReference>
<evidence type="ECO:0000256" key="3">
    <source>
        <dbReference type="ARBA" id="ARBA00022787"/>
    </source>
</evidence>
<dbReference type="Gene3D" id="1.10.8.60">
    <property type="match status" value="1"/>
</dbReference>
<sequence length="840" mass="94018">MEATLRRERGNYDPSSDEKSTKTSAPGENFFSPKYAPQKASEPVASSSQSRESTKAWLLLEGEAILRAGLETANLPFQTKFAASRVDTLIQFLDFGSLRAIDETVNDMAGLIGADIVRLDANDISEFAESYLGETTDGPGSLSALSYEVYKGYGEHADEELIKEEEDFDPEDDELWVDPRDLRRSGSPQFGMPGMFGITITRKPTTIRLSKRDHLQLDSMFGSLLDAARQRSSDKARGTRRHSVSSHALRAQIRGLLVEHLKQASDVVKLERHIVGRGELRSVETPKTIVHVRDIKKICDARYGRNVIRRLVMEVQRRRSRLEQTLVVGTSSKEDSNFHLTHDSPDLGVGLRFATVPSILDPTKQANFEYSLPQSELEVMENNPFGRILEINLRHITSMLRRLVQGYDGDLLSEAARKQMTIPGTRILSERVLSMDQIQRLVLIAVGLKLTYLKSAHIAPLHIGLAALTMTQNNAILRSYVENKYERTSGEEHSQNEKKTQSRIESVKKNCNSHERRLLTGVKDEKKIKTGFDGVHVHPETIEALKTVTSLSLQRPEAFTYGILAADRLSGLLMYGPPGTGKTLLAKAVAKESKAIVLEISGAHIYEKYVGEGEKMVRAVFSLAKRLSPCVVFIDEADAIFGSRQDAGNRTTHREIINQFLREWDGMDNHGVFIMVATNRPFDLDDAVLRRLPRRLLIDLPTAKDREAILRIHLKDEIVDESVNLTKIAEEAHYYSGSDLKNMCVSAALACVREENEMLSANIDAKPPEIRILKATHFDKAMQEIGASVSADMHSLAAIRKFDEQYGDRKGKRKVSSFGFGDPKVDENSVRVRHPYSIAI</sequence>
<dbReference type="GO" id="GO:0005741">
    <property type="term" value="C:mitochondrial outer membrane"/>
    <property type="evidence" value="ECO:0007669"/>
    <property type="project" value="UniProtKB-SubCell"/>
</dbReference>
<dbReference type="Pfam" id="PF17862">
    <property type="entry name" value="AAA_lid_3"/>
    <property type="match status" value="1"/>
</dbReference>
<dbReference type="AlphaFoldDB" id="A0A6A7C056"/>
<keyword evidence="2" id="KW-0547">Nucleotide-binding</keyword>
<dbReference type="GO" id="GO:0005524">
    <property type="term" value="F:ATP binding"/>
    <property type="evidence" value="ECO:0007669"/>
    <property type="project" value="UniProtKB-KW"/>
</dbReference>
<dbReference type="Gene3D" id="3.40.50.300">
    <property type="entry name" value="P-loop containing nucleotide triphosphate hydrolases"/>
    <property type="match status" value="1"/>
</dbReference>
<dbReference type="SUPFAM" id="SSF52540">
    <property type="entry name" value="P-loop containing nucleoside triphosphate hydrolases"/>
    <property type="match status" value="1"/>
</dbReference>
<dbReference type="Pfam" id="PF00004">
    <property type="entry name" value="AAA"/>
    <property type="match status" value="1"/>
</dbReference>
<keyword evidence="9" id="KW-1185">Reference proteome</keyword>
<proteinExistence type="predicted"/>
<keyword evidence="3" id="KW-0472">Membrane</keyword>
<evidence type="ECO:0000256" key="2">
    <source>
        <dbReference type="ARBA" id="ARBA00022741"/>
    </source>
</evidence>
<keyword evidence="4" id="KW-0067">ATP-binding</keyword>
<evidence type="ECO:0000256" key="5">
    <source>
        <dbReference type="ARBA" id="ARBA00023128"/>
    </source>
</evidence>
<dbReference type="GO" id="GO:0016887">
    <property type="term" value="F:ATP hydrolysis activity"/>
    <property type="evidence" value="ECO:0007669"/>
    <property type="project" value="InterPro"/>
</dbReference>
<evidence type="ECO:0000256" key="4">
    <source>
        <dbReference type="ARBA" id="ARBA00022840"/>
    </source>
</evidence>
<evidence type="ECO:0000259" key="7">
    <source>
        <dbReference type="SMART" id="SM00382"/>
    </source>
</evidence>
<evidence type="ECO:0000256" key="6">
    <source>
        <dbReference type="SAM" id="MobiDB-lite"/>
    </source>
</evidence>
<reference evidence="8" key="1">
    <citation type="journal article" date="2020" name="Stud. Mycol.">
        <title>101 Dothideomycetes genomes: a test case for predicting lifestyles and emergence of pathogens.</title>
        <authorList>
            <person name="Haridas S."/>
            <person name="Albert R."/>
            <person name="Binder M."/>
            <person name="Bloem J."/>
            <person name="Labutti K."/>
            <person name="Salamov A."/>
            <person name="Andreopoulos B."/>
            <person name="Baker S."/>
            <person name="Barry K."/>
            <person name="Bills G."/>
            <person name="Bluhm B."/>
            <person name="Cannon C."/>
            <person name="Castanera R."/>
            <person name="Culley D."/>
            <person name="Daum C."/>
            <person name="Ezra D."/>
            <person name="Gonzalez J."/>
            <person name="Henrissat B."/>
            <person name="Kuo A."/>
            <person name="Liang C."/>
            <person name="Lipzen A."/>
            <person name="Lutzoni F."/>
            <person name="Magnuson J."/>
            <person name="Mondo S."/>
            <person name="Nolan M."/>
            <person name="Ohm R."/>
            <person name="Pangilinan J."/>
            <person name="Park H.-J."/>
            <person name="Ramirez L."/>
            <person name="Alfaro M."/>
            <person name="Sun H."/>
            <person name="Tritt A."/>
            <person name="Yoshinaga Y."/>
            <person name="Zwiers L.-H."/>
            <person name="Turgeon B."/>
            <person name="Goodwin S."/>
            <person name="Spatafora J."/>
            <person name="Crous P."/>
            <person name="Grigoriev I."/>
        </authorList>
    </citation>
    <scope>NUCLEOTIDE SEQUENCE</scope>
    <source>
        <strain evidence="8">CBS 480.64</strain>
    </source>
</reference>
<feature type="region of interest" description="Disordered" evidence="6">
    <location>
        <begin position="1"/>
        <end position="48"/>
    </location>
</feature>
<evidence type="ECO:0000313" key="8">
    <source>
        <dbReference type="EMBL" id="KAF2860890.1"/>
    </source>
</evidence>
<accession>A0A6A7C056</accession>
<evidence type="ECO:0000313" key="9">
    <source>
        <dbReference type="Proteomes" id="UP000799421"/>
    </source>
</evidence>
<dbReference type="EMBL" id="MU005977">
    <property type="protein sequence ID" value="KAF2860890.1"/>
    <property type="molecule type" value="Genomic_DNA"/>
</dbReference>
<gene>
    <name evidence="8" type="ORF">K470DRAFT_216250</name>
</gene>
<dbReference type="SMART" id="SM00382">
    <property type="entry name" value="AAA"/>
    <property type="match status" value="1"/>
</dbReference>
<dbReference type="PANTHER" id="PTHR45644:SF56">
    <property type="entry name" value="AAA ATPASE, PUTATIVE (AFU_ORTHOLOGUE AFUA_2G12920)-RELATED"/>
    <property type="match status" value="1"/>
</dbReference>
<dbReference type="InterPro" id="IPR056027">
    <property type="entry name" value="DUF7608"/>
</dbReference>
<dbReference type="InterPro" id="IPR003959">
    <property type="entry name" value="ATPase_AAA_core"/>
</dbReference>
<feature type="domain" description="AAA+ ATPase" evidence="7">
    <location>
        <begin position="568"/>
        <end position="702"/>
    </location>
</feature>
<protein>
    <submittedName>
        <fullName evidence="8">AAA-domain-containing protein</fullName>
    </submittedName>
</protein>
<dbReference type="PROSITE" id="PS00674">
    <property type="entry name" value="AAA"/>
    <property type="match status" value="1"/>
</dbReference>
<evidence type="ECO:0000256" key="1">
    <source>
        <dbReference type="ARBA" id="ARBA00004572"/>
    </source>
</evidence>
<organism evidence="8 9">
    <name type="scientific">Piedraia hortae CBS 480.64</name>
    <dbReference type="NCBI Taxonomy" id="1314780"/>
    <lineage>
        <taxon>Eukaryota</taxon>
        <taxon>Fungi</taxon>
        <taxon>Dikarya</taxon>
        <taxon>Ascomycota</taxon>
        <taxon>Pezizomycotina</taxon>
        <taxon>Dothideomycetes</taxon>
        <taxon>Dothideomycetidae</taxon>
        <taxon>Capnodiales</taxon>
        <taxon>Piedraiaceae</taxon>
        <taxon>Piedraia</taxon>
    </lineage>
</organism>
<dbReference type="InterPro" id="IPR041569">
    <property type="entry name" value="AAA_lid_3"/>
</dbReference>
<dbReference type="PANTHER" id="PTHR45644">
    <property type="entry name" value="AAA ATPASE, PUTATIVE (AFU_ORTHOLOGUE AFUA_2G12920)-RELATED-RELATED"/>
    <property type="match status" value="1"/>
</dbReference>
<dbReference type="InterPro" id="IPR027417">
    <property type="entry name" value="P-loop_NTPase"/>
</dbReference>